<dbReference type="OrthoDB" id="9977101at2759"/>
<name>A0A813QT55_9BILA</name>
<evidence type="ECO:0000313" key="3">
    <source>
        <dbReference type="EMBL" id="CAF0739898.1"/>
    </source>
</evidence>
<dbReference type="EMBL" id="CAJNOM010000002">
    <property type="protein sequence ID" value="CAF0739898.1"/>
    <property type="molecule type" value="Genomic_DNA"/>
</dbReference>
<dbReference type="EMBL" id="CAJNOM010000002">
    <property type="protein sequence ID" value="CAF0734020.1"/>
    <property type="molecule type" value="Genomic_DNA"/>
</dbReference>
<evidence type="ECO:0000256" key="1">
    <source>
        <dbReference type="SAM" id="Phobius"/>
    </source>
</evidence>
<accession>A0A813QT55</accession>
<keyword evidence="1" id="KW-1133">Transmembrane helix</keyword>
<sequence length="90" mass="9566">MTQTISFGSCVADYWFVWMIDGASLVFTLAINLAISYFFLKYFQFLAHGGPSPPKAASQFGNYDAAQAAPSMPVGAWGNAAATGTVFNAV</sequence>
<evidence type="ECO:0000313" key="5">
    <source>
        <dbReference type="Proteomes" id="UP000663832"/>
    </source>
</evidence>
<reference evidence="4" key="1">
    <citation type="submission" date="2021-02" db="EMBL/GenBank/DDBJ databases">
        <authorList>
            <person name="Nowell W R."/>
        </authorList>
    </citation>
    <scope>NUCLEOTIDE SEQUENCE</scope>
</reference>
<evidence type="ECO:0000313" key="4">
    <source>
        <dbReference type="EMBL" id="CAF0771357.1"/>
    </source>
</evidence>
<keyword evidence="1" id="KW-0472">Membrane</keyword>
<dbReference type="EMBL" id="CAJNOI010000008">
    <property type="protein sequence ID" value="CAF0771357.1"/>
    <property type="molecule type" value="Genomic_DNA"/>
</dbReference>
<evidence type="ECO:0000313" key="2">
    <source>
        <dbReference type="EMBL" id="CAF0734020.1"/>
    </source>
</evidence>
<dbReference type="Proteomes" id="UP000663877">
    <property type="component" value="Unassembled WGS sequence"/>
</dbReference>
<keyword evidence="1" id="KW-0812">Transmembrane</keyword>
<dbReference type="Proteomes" id="UP000663832">
    <property type="component" value="Unassembled WGS sequence"/>
</dbReference>
<evidence type="ECO:0000313" key="6">
    <source>
        <dbReference type="Proteomes" id="UP000663877"/>
    </source>
</evidence>
<feature type="transmembrane region" description="Helical" evidence="1">
    <location>
        <begin position="15"/>
        <end position="40"/>
    </location>
</feature>
<organism evidence="4 6">
    <name type="scientific">Adineta steineri</name>
    <dbReference type="NCBI Taxonomy" id="433720"/>
    <lineage>
        <taxon>Eukaryota</taxon>
        <taxon>Metazoa</taxon>
        <taxon>Spiralia</taxon>
        <taxon>Gnathifera</taxon>
        <taxon>Rotifera</taxon>
        <taxon>Eurotatoria</taxon>
        <taxon>Bdelloidea</taxon>
        <taxon>Adinetida</taxon>
        <taxon>Adinetidae</taxon>
        <taxon>Adineta</taxon>
    </lineage>
</organism>
<comment type="caution">
    <text evidence="4">The sequence shown here is derived from an EMBL/GenBank/DDBJ whole genome shotgun (WGS) entry which is preliminary data.</text>
</comment>
<dbReference type="AlphaFoldDB" id="A0A813QT55"/>
<keyword evidence="5" id="KW-1185">Reference proteome</keyword>
<proteinExistence type="predicted"/>
<protein>
    <submittedName>
        <fullName evidence="4">Uncharacterized protein</fullName>
    </submittedName>
</protein>
<gene>
    <name evidence="4" type="ORF">BJG266_LOCUS3586</name>
    <name evidence="2" type="ORF">QVE165_LOCUS462</name>
    <name evidence="3" type="ORF">QVE165_LOCUS846</name>
</gene>